<dbReference type="CDD" id="cd04272">
    <property type="entry name" value="ZnMc_salivary_gland_MPs"/>
    <property type="match status" value="1"/>
</dbReference>
<dbReference type="InterPro" id="IPR041645">
    <property type="entry name" value="ADAMTS_CR_2"/>
</dbReference>
<evidence type="ECO:0000256" key="4">
    <source>
        <dbReference type="ARBA" id="ARBA00022833"/>
    </source>
</evidence>
<dbReference type="OrthoDB" id="9936463at2759"/>
<dbReference type="InterPro" id="IPR003598">
    <property type="entry name" value="Ig_sub2"/>
</dbReference>
<dbReference type="GO" id="GO:0046872">
    <property type="term" value="F:metal ion binding"/>
    <property type="evidence" value="ECO:0007669"/>
    <property type="project" value="UniProtKB-KW"/>
</dbReference>
<dbReference type="Gene3D" id="3.40.1620.60">
    <property type="match status" value="1"/>
</dbReference>
<dbReference type="GO" id="GO:0006509">
    <property type="term" value="P:membrane protein ectodomain proteolysis"/>
    <property type="evidence" value="ECO:0007669"/>
    <property type="project" value="TreeGrafter"/>
</dbReference>
<evidence type="ECO:0000259" key="10">
    <source>
        <dbReference type="PROSITE" id="PS50215"/>
    </source>
</evidence>
<feature type="domain" description="Ig-like" evidence="11">
    <location>
        <begin position="750"/>
        <end position="844"/>
    </location>
</feature>
<dbReference type="InterPro" id="IPR024079">
    <property type="entry name" value="MetalloPept_cat_dom_sf"/>
</dbReference>
<dbReference type="InterPro" id="IPR034030">
    <property type="entry name" value="ZnMc_salivary_gland_MPs"/>
</dbReference>
<feature type="domain" description="Ig-like" evidence="11">
    <location>
        <begin position="853"/>
        <end position="943"/>
    </location>
</feature>
<dbReference type="FunFam" id="2.60.40.10:FF:000104">
    <property type="entry name" value="Down syndrome cell adhesion molecule b"/>
    <property type="match status" value="1"/>
</dbReference>
<keyword evidence="3" id="KW-0378">Hydrolase</keyword>
<dbReference type="SMART" id="SM00409">
    <property type="entry name" value="IG"/>
    <property type="match status" value="1"/>
</dbReference>
<dbReference type="InterPro" id="IPR036179">
    <property type="entry name" value="Ig-like_dom_sf"/>
</dbReference>
<keyword evidence="2 8" id="KW-0479">Metal-binding</keyword>
<keyword evidence="7" id="KW-0325">Glycoprotein</keyword>
<protein>
    <recommendedName>
        <fullName evidence="14">A disintegrin and metalloproteinase with thrombospondin motifs 16</fullName>
    </recommendedName>
</protein>
<dbReference type="Gene3D" id="3.40.390.10">
    <property type="entry name" value="Collagenase (Catalytic Domain)"/>
    <property type="match status" value="1"/>
</dbReference>
<sequence>MNTAVTASQQTCIRMGSGRRWSSACVRTGITLPQLTLLLVLNLLAIFTCVQPLAHPSKHQIHRHMSADDLRHVFQVESHDLVPEYDLTDVRLIHKRSVDPRAHTNDPNAKQIHIKAFGKKFRLNLQKNNEFNDRIQDMKVFMAETTGNGKLRYSEAPTGPDNSPAAVGTTYHDKSNMAAILVDHNSDGSLQLHGTIGNDLVIRPVPQTVSADNSEYLRYNADDEDDEMFLDEDEAIENKRINHSNSSPNVTQNKSLNSTGRTPSQPLPISTAMDLDSQFSQLGAPNHNWTVSGLTTNSSDERRSGRTKRQAPNTVWPEVLLVVDYDSYVLHGATSRDVKRYFISFWNGVDLRYKLLTHPQIRVSLAGMIVAKDRDATPYLERNRLRSPNADAVDAAGALTDMGKYLYREDRLPTYDLAVVITKLDMCRRRYEGGRCNRGTAGFAYVGGACVVNKRLEKVNSVAIIEDSGGFSGIIVAAHEVGHLLGCVHDGSPPPSYLGGPGATRCPWEDGFIMSDLRHTERGFRWSSCSVEQFKHFLNGETATCLYNFPHENQLLPRVLPGTMLSLDEQCKRDRGTNACFKDARVCAQLFCFDSASGYCVSYRPAAEGSPCGDGQICRNGKCLAEMENIIPDYTHVTQTISRLPAPAATNTDRILARSDTTPGRRLPRLRNRQGLARNAGSPYIRLAAPTMESPQVAAAPVAVKNQTAIKAEAPPAPVATECQNNVERMAGSLTCTQFLERFGDKYLPPRWTVEPSDTSVVRGRSITIDCATQGYPYPRIIWTKSSSNIQPKDFKPIISGPHLQVYENGSLSIQEARDTDQGFYLCQAQNGIGQGLSKVVKISVHVAAHFKTKFTAEMVRKGHNIKLKCEAMGDRPIGITWTRDKQKIDKMDMMSSADTISSSTAADSRYQLNESITAKGIVSEVIIKKADRRDSSLFTCVA</sequence>
<dbReference type="AlphaFoldDB" id="A0A7R9M4M5"/>
<organism evidence="12">
    <name type="scientific">Oppiella nova</name>
    <dbReference type="NCBI Taxonomy" id="334625"/>
    <lineage>
        <taxon>Eukaryota</taxon>
        <taxon>Metazoa</taxon>
        <taxon>Ecdysozoa</taxon>
        <taxon>Arthropoda</taxon>
        <taxon>Chelicerata</taxon>
        <taxon>Arachnida</taxon>
        <taxon>Acari</taxon>
        <taxon>Acariformes</taxon>
        <taxon>Sarcoptiformes</taxon>
        <taxon>Oribatida</taxon>
        <taxon>Brachypylina</taxon>
        <taxon>Oppioidea</taxon>
        <taxon>Oppiidae</taxon>
        <taxon>Oppiella</taxon>
    </lineage>
</organism>
<dbReference type="SUPFAM" id="SSF55486">
    <property type="entry name" value="Metalloproteases ('zincins'), catalytic domain"/>
    <property type="match status" value="1"/>
</dbReference>
<dbReference type="Pfam" id="PF13582">
    <property type="entry name" value="Reprolysin_3"/>
    <property type="match status" value="1"/>
</dbReference>
<keyword evidence="1" id="KW-0645">Protease</keyword>
<evidence type="ECO:0000313" key="12">
    <source>
        <dbReference type="EMBL" id="CAD7653399.1"/>
    </source>
</evidence>
<feature type="binding site" evidence="8">
    <location>
        <position position="489"/>
    </location>
    <ligand>
        <name>Zn(2+)</name>
        <dbReference type="ChEBI" id="CHEBI:29105"/>
        <note>catalytic</note>
    </ligand>
</feature>
<evidence type="ECO:0000256" key="3">
    <source>
        <dbReference type="ARBA" id="ARBA00022801"/>
    </source>
</evidence>
<dbReference type="GO" id="GO:0004222">
    <property type="term" value="F:metalloendopeptidase activity"/>
    <property type="evidence" value="ECO:0007669"/>
    <property type="project" value="InterPro"/>
</dbReference>
<accession>A0A7R9M4M5</accession>
<evidence type="ECO:0000256" key="9">
    <source>
        <dbReference type="SAM" id="MobiDB-lite"/>
    </source>
</evidence>
<feature type="compositionally biased region" description="Polar residues" evidence="9">
    <location>
        <begin position="243"/>
        <end position="268"/>
    </location>
</feature>
<evidence type="ECO:0000256" key="8">
    <source>
        <dbReference type="PROSITE-ProRule" id="PRU00276"/>
    </source>
</evidence>
<feature type="compositionally biased region" description="Polar residues" evidence="9">
    <location>
        <begin position="286"/>
        <end position="298"/>
    </location>
</feature>
<dbReference type="SUPFAM" id="SSF48726">
    <property type="entry name" value="Immunoglobulin"/>
    <property type="match status" value="2"/>
</dbReference>
<dbReference type="SMART" id="SM00408">
    <property type="entry name" value="IGc2"/>
    <property type="match status" value="2"/>
</dbReference>
<dbReference type="Pfam" id="PF13927">
    <property type="entry name" value="Ig_3"/>
    <property type="match status" value="1"/>
</dbReference>
<feature type="region of interest" description="Disordered" evidence="9">
    <location>
        <begin position="238"/>
        <end position="271"/>
    </location>
</feature>
<reference evidence="12" key="1">
    <citation type="submission" date="2020-11" db="EMBL/GenBank/DDBJ databases">
        <authorList>
            <person name="Tran Van P."/>
        </authorList>
    </citation>
    <scope>NUCLEOTIDE SEQUENCE</scope>
</reference>
<evidence type="ECO:0008006" key="14">
    <source>
        <dbReference type="Google" id="ProtNLM"/>
    </source>
</evidence>
<dbReference type="PANTHER" id="PTHR11905:SF249">
    <property type="entry name" value="SOL NARAE, ISOFORM C"/>
    <property type="match status" value="1"/>
</dbReference>
<feature type="binding site" evidence="8">
    <location>
        <position position="483"/>
    </location>
    <ligand>
        <name>Zn(2+)</name>
        <dbReference type="ChEBI" id="CHEBI:29105"/>
        <note>catalytic</note>
    </ligand>
</feature>
<evidence type="ECO:0000313" key="13">
    <source>
        <dbReference type="Proteomes" id="UP000728032"/>
    </source>
</evidence>
<dbReference type="EMBL" id="CAJPVJ010006610">
    <property type="protein sequence ID" value="CAG2170586.1"/>
    <property type="molecule type" value="Genomic_DNA"/>
</dbReference>
<dbReference type="Proteomes" id="UP000728032">
    <property type="component" value="Unassembled WGS sequence"/>
</dbReference>
<evidence type="ECO:0000256" key="7">
    <source>
        <dbReference type="ARBA" id="ARBA00023180"/>
    </source>
</evidence>
<keyword evidence="13" id="KW-1185">Reference proteome</keyword>
<feature type="binding site" evidence="8">
    <location>
        <position position="479"/>
    </location>
    <ligand>
        <name>Zn(2+)</name>
        <dbReference type="ChEBI" id="CHEBI:29105"/>
        <note>catalytic</note>
    </ligand>
</feature>
<feature type="non-terminal residue" evidence="12">
    <location>
        <position position="1"/>
    </location>
</feature>
<keyword evidence="5" id="KW-0482">Metalloprotease</keyword>
<evidence type="ECO:0000256" key="1">
    <source>
        <dbReference type="ARBA" id="ARBA00022670"/>
    </source>
</evidence>
<dbReference type="Pfam" id="PF17771">
    <property type="entry name" value="ADAMTS_CR_2"/>
    <property type="match status" value="1"/>
</dbReference>
<evidence type="ECO:0000256" key="6">
    <source>
        <dbReference type="ARBA" id="ARBA00023157"/>
    </source>
</evidence>
<comment type="caution">
    <text evidence="8">Lacks conserved residue(s) required for the propagation of feature annotation.</text>
</comment>
<dbReference type="EMBL" id="OC921435">
    <property type="protein sequence ID" value="CAD7653399.1"/>
    <property type="molecule type" value="Genomic_DNA"/>
</dbReference>
<dbReference type="InterPro" id="IPR003599">
    <property type="entry name" value="Ig_sub"/>
</dbReference>
<dbReference type="PROSITE" id="PS50835">
    <property type="entry name" value="IG_LIKE"/>
    <property type="match status" value="2"/>
</dbReference>
<proteinExistence type="predicted"/>
<dbReference type="InterPro" id="IPR001590">
    <property type="entry name" value="Peptidase_M12B"/>
</dbReference>
<gene>
    <name evidence="12" type="ORF">ONB1V03_LOCUS10053</name>
</gene>
<keyword evidence="4 8" id="KW-0862">Zinc</keyword>
<dbReference type="Gene3D" id="2.60.40.10">
    <property type="entry name" value="Immunoglobulins"/>
    <property type="match status" value="2"/>
</dbReference>
<name>A0A7R9M4M5_9ACAR</name>
<feature type="active site" evidence="8">
    <location>
        <position position="480"/>
    </location>
</feature>
<dbReference type="InterPro" id="IPR013783">
    <property type="entry name" value="Ig-like_fold"/>
</dbReference>
<keyword evidence="6" id="KW-1015">Disulfide bond</keyword>
<feature type="domain" description="Peptidase M12B" evidence="10">
    <location>
        <begin position="315"/>
        <end position="550"/>
    </location>
</feature>
<feature type="region of interest" description="Disordered" evidence="9">
    <location>
        <begin position="286"/>
        <end position="311"/>
    </location>
</feature>
<evidence type="ECO:0000256" key="2">
    <source>
        <dbReference type="ARBA" id="ARBA00022723"/>
    </source>
</evidence>
<evidence type="ECO:0000259" key="11">
    <source>
        <dbReference type="PROSITE" id="PS50835"/>
    </source>
</evidence>
<dbReference type="PANTHER" id="PTHR11905">
    <property type="entry name" value="ADAM A DISINTEGRIN AND METALLOPROTEASE DOMAIN"/>
    <property type="match status" value="1"/>
</dbReference>
<evidence type="ECO:0000256" key="5">
    <source>
        <dbReference type="ARBA" id="ARBA00023049"/>
    </source>
</evidence>
<dbReference type="PROSITE" id="PS50215">
    <property type="entry name" value="ADAM_MEPRO"/>
    <property type="match status" value="1"/>
</dbReference>
<dbReference type="InterPro" id="IPR007110">
    <property type="entry name" value="Ig-like_dom"/>
</dbReference>